<accession>A0AB38E217</accession>
<gene>
    <name evidence="2" type="ORF">XAP6984_420176</name>
    <name evidence="3" type="ORF">XAP7430_400194</name>
</gene>
<evidence type="ECO:0008006" key="6">
    <source>
        <dbReference type="Google" id="ProtNLM"/>
    </source>
</evidence>
<evidence type="ECO:0000313" key="5">
    <source>
        <dbReference type="Proteomes" id="UP000234181"/>
    </source>
</evidence>
<protein>
    <recommendedName>
        <fullName evidence="6">Secreted protein</fullName>
    </recommendedName>
</protein>
<name>A0AB38E217_XANCH</name>
<dbReference type="EMBL" id="OCYT01000098">
    <property type="protein sequence ID" value="SON81804.1"/>
    <property type="molecule type" value="Genomic_DNA"/>
</dbReference>
<dbReference type="Proteomes" id="UP000234166">
    <property type="component" value="Unassembled WGS sequence"/>
</dbReference>
<evidence type="ECO:0000256" key="1">
    <source>
        <dbReference type="SAM" id="MobiDB-lite"/>
    </source>
</evidence>
<evidence type="ECO:0000313" key="3">
    <source>
        <dbReference type="EMBL" id="SON89133.1"/>
    </source>
</evidence>
<dbReference type="Proteomes" id="UP000234181">
    <property type="component" value="Unassembled WGS sequence"/>
</dbReference>
<keyword evidence="5" id="KW-1185">Reference proteome</keyword>
<dbReference type="AlphaFoldDB" id="A0AB38E217"/>
<comment type="caution">
    <text evidence="3">The sequence shown here is derived from an EMBL/GenBank/DDBJ whole genome shotgun (WGS) entry which is preliminary data.</text>
</comment>
<reference evidence="4 5" key="1">
    <citation type="submission" date="2017-10" db="EMBL/GenBank/DDBJ databases">
        <authorList>
            <person name="Regsiter A."/>
            <person name="William W."/>
        </authorList>
    </citation>
    <scope>NUCLEOTIDE SEQUENCE [LARGE SCALE GENOMIC DNA]</scope>
    <source>
        <strain evidence="2 5">CFBP6984</strain>
        <strain evidence="3 4">CFBP7430</strain>
    </source>
</reference>
<evidence type="ECO:0000313" key="2">
    <source>
        <dbReference type="EMBL" id="SON81804.1"/>
    </source>
</evidence>
<sequence>MTQGGLQVGRWSRLRSLVELSLRVAAFVRRSPFSKAPTFHTAAGDTKRESRSGHSTSPRLSPRPLDSRGLAGRPLVEA</sequence>
<organism evidence="3 4">
    <name type="scientific">Xanthomonas campestris pv. phaseoli</name>
    <dbReference type="NCBI Taxonomy" id="317013"/>
    <lineage>
        <taxon>Bacteria</taxon>
        <taxon>Pseudomonadati</taxon>
        <taxon>Pseudomonadota</taxon>
        <taxon>Gammaproteobacteria</taxon>
        <taxon>Lysobacterales</taxon>
        <taxon>Lysobacteraceae</taxon>
        <taxon>Xanthomonas</taxon>
    </lineage>
</organism>
<feature type="region of interest" description="Disordered" evidence="1">
    <location>
        <begin position="35"/>
        <end position="78"/>
    </location>
</feature>
<dbReference type="EMBL" id="OCYS01000095">
    <property type="protein sequence ID" value="SON89133.1"/>
    <property type="molecule type" value="Genomic_DNA"/>
</dbReference>
<evidence type="ECO:0000313" key="4">
    <source>
        <dbReference type="Proteomes" id="UP000234166"/>
    </source>
</evidence>
<proteinExistence type="predicted"/>